<name>A0A0D2CU13_9EURO</name>
<sequence length="268" mass="29886">MNRALRPVAALIPVAFGCYLFQIHRNISTVNPSRVIEGDSAPPSYRKFKAYTVVNPRGYAGTHDSRSIVIDFPRAKGAQSDEQILANLIEGFFGGWVLTPERLVLQTLRRKLVSFSQLADVEEAESIWTGQGLSRKCPPRIGSVLFGAFQVIDIKTGEDDAGHDDNADPIPREKYVDFGFGSDRSSFSGFHRWSLRREDPADDMDGHPETAISASRAQGPPTRLRITLTCFVCNPSRDKQFEGGLLHTFHQMYARLLFREAVSKALQS</sequence>
<evidence type="ECO:0000313" key="2">
    <source>
        <dbReference type="EMBL" id="KIW68691.1"/>
    </source>
</evidence>
<dbReference type="Proteomes" id="UP000054266">
    <property type="component" value="Unassembled WGS sequence"/>
</dbReference>
<dbReference type="HOGENOM" id="CLU_090700_0_0_1"/>
<organism evidence="2 3">
    <name type="scientific">Phialophora macrospora</name>
    <dbReference type="NCBI Taxonomy" id="1851006"/>
    <lineage>
        <taxon>Eukaryota</taxon>
        <taxon>Fungi</taxon>
        <taxon>Dikarya</taxon>
        <taxon>Ascomycota</taxon>
        <taxon>Pezizomycotina</taxon>
        <taxon>Eurotiomycetes</taxon>
        <taxon>Chaetothyriomycetidae</taxon>
        <taxon>Chaetothyriales</taxon>
        <taxon>Herpotrichiellaceae</taxon>
        <taxon>Phialophora</taxon>
    </lineage>
</organism>
<dbReference type="PROSITE" id="PS51257">
    <property type="entry name" value="PROKAR_LIPOPROTEIN"/>
    <property type="match status" value="1"/>
</dbReference>
<evidence type="ECO:0000256" key="1">
    <source>
        <dbReference type="SAM" id="MobiDB-lite"/>
    </source>
</evidence>
<dbReference type="EMBL" id="KN846958">
    <property type="protein sequence ID" value="KIW68691.1"/>
    <property type="molecule type" value="Genomic_DNA"/>
</dbReference>
<gene>
    <name evidence="2" type="ORF">PV04_04615</name>
</gene>
<keyword evidence="3" id="KW-1185">Reference proteome</keyword>
<proteinExistence type="predicted"/>
<feature type="region of interest" description="Disordered" evidence="1">
    <location>
        <begin position="200"/>
        <end position="219"/>
    </location>
</feature>
<evidence type="ECO:0000313" key="3">
    <source>
        <dbReference type="Proteomes" id="UP000054266"/>
    </source>
</evidence>
<accession>A0A0D2CU13</accession>
<dbReference type="AlphaFoldDB" id="A0A0D2CU13"/>
<protein>
    <submittedName>
        <fullName evidence="2">Uncharacterized protein</fullName>
    </submittedName>
</protein>
<reference evidence="2 3" key="1">
    <citation type="submission" date="2015-01" db="EMBL/GenBank/DDBJ databases">
        <title>The Genome Sequence of Capronia semiimmersa CBS27337.</title>
        <authorList>
            <consortium name="The Broad Institute Genomics Platform"/>
            <person name="Cuomo C."/>
            <person name="de Hoog S."/>
            <person name="Gorbushina A."/>
            <person name="Stielow B."/>
            <person name="Teixiera M."/>
            <person name="Abouelleil A."/>
            <person name="Chapman S.B."/>
            <person name="Priest M."/>
            <person name="Young S.K."/>
            <person name="Wortman J."/>
            <person name="Nusbaum C."/>
            <person name="Birren B."/>
        </authorList>
    </citation>
    <scope>NUCLEOTIDE SEQUENCE [LARGE SCALE GENOMIC DNA]</scope>
    <source>
        <strain evidence="2 3">CBS 27337</strain>
    </source>
</reference>